<dbReference type="KEGG" id="ckw:CKALI_09895"/>
<feature type="binding site" evidence="9">
    <location>
        <begin position="1015"/>
        <end position="1022"/>
    </location>
    <ligand>
        <name>ATP</name>
        <dbReference type="ChEBI" id="CHEBI:30616"/>
    </ligand>
</feature>
<keyword evidence="7 10" id="KW-1133">Transmembrane helix</keyword>
<dbReference type="NCBIfam" id="TIGR03924">
    <property type="entry name" value="T7SS_EccC_a"/>
    <property type="match status" value="1"/>
</dbReference>
<organism evidence="12 13">
    <name type="scientific">Corynebacterium kalinowskii</name>
    <dbReference type="NCBI Taxonomy" id="2675216"/>
    <lineage>
        <taxon>Bacteria</taxon>
        <taxon>Bacillati</taxon>
        <taxon>Actinomycetota</taxon>
        <taxon>Actinomycetes</taxon>
        <taxon>Mycobacteriales</taxon>
        <taxon>Corynebacteriaceae</taxon>
        <taxon>Corynebacterium</taxon>
    </lineage>
</organism>
<accession>A0A6B8VN45</accession>
<feature type="domain" description="FtsK" evidence="11">
    <location>
        <begin position="755"/>
        <end position="919"/>
    </location>
</feature>
<evidence type="ECO:0000256" key="6">
    <source>
        <dbReference type="ARBA" id="ARBA00022840"/>
    </source>
</evidence>
<evidence type="ECO:0000256" key="2">
    <source>
        <dbReference type="ARBA" id="ARBA00022475"/>
    </source>
</evidence>
<feature type="binding site" evidence="9">
    <location>
        <begin position="773"/>
        <end position="780"/>
    </location>
    <ligand>
        <name>ATP</name>
        <dbReference type="ChEBI" id="CHEBI:30616"/>
    </ligand>
</feature>
<keyword evidence="13" id="KW-1185">Reference proteome</keyword>
<dbReference type="GO" id="GO:0003677">
    <property type="term" value="F:DNA binding"/>
    <property type="evidence" value="ECO:0007669"/>
    <property type="project" value="InterPro"/>
</dbReference>
<evidence type="ECO:0000256" key="10">
    <source>
        <dbReference type="SAM" id="Phobius"/>
    </source>
</evidence>
<dbReference type="AlphaFoldDB" id="A0A6B8VN45"/>
<evidence type="ECO:0000256" key="9">
    <source>
        <dbReference type="PROSITE-ProRule" id="PRU00289"/>
    </source>
</evidence>
<dbReference type="Pfam" id="PF01580">
    <property type="entry name" value="FtsK_SpoIIIE"/>
    <property type="match status" value="2"/>
</dbReference>
<evidence type="ECO:0000313" key="12">
    <source>
        <dbReference type="EMBL" id="QGU02834.1"/>
    </source>
</evidence>
<feature type="binding site" evidence="9">
    <location>
        <begin position="442"/>
        <end position="449"/>
    </location>
    <ligand>
        <name>ATP</name>
        <dbReference type="ChEBI" id="CHEBI:30616"/>
    </ligand>
</feature>
<gene>
    <name evidence="12" type="primary">eccCa1</name>
    <name evidence="12" type="ORF">CKALI_09895</name>
</gene>
<keyword evidence="3 10" id="KW-0812">Transmembrane</keyword>
<protein>
    <submittedName>
        <fullName evidence="12">ESX-1 secretion system protein EccCa1</fullName>
    </submittedName>
</protein>
<reference evidence="13" key="1">
    <citation type="submission" date="2019-11" db="EMBL/GenBank/DDBJ databases">
        <title>Complete genome sequence of Corynebacterium kalinowskii 1959, a novel Corynebacterium species isolated from soil of a small paddock in Vilsendorf, Germany.</title>
        <authorList>
            <person name="Schaffert L."/>
            <person name="Ruwe M."/>
            <person name="Milse J."/>
            <person name="Hanuschka K."/>
            <person name="Ortseifen V."/>
            <person name="Droste J."/>
            <person name="Brandt D."/>
            <person name="Schlueter L."/>
            <person name="Kutter Y."/>
            <person name="Vinke S."/>
            <person name="Viehoefer P."/>
            <person name="Jacob L."/>
            <person name="Luebke N.-C."/>
            <person name="Schulte-Berndt E."/>
            <person name="Hain C."/>
            <person name="Linder M."/>
            <person name="Schmidt P."/>
            <person name="Wollenschlaeger L."/>
            <person name="Luttermann T."/>
            <person name="Thieme E."/>
            <person name="Hassa J."/>
            <person name="Haak M."/>
            <person name="Wittchen M."/>
            <person name="Mentz A."/>
            <person name="Persicke M."/>
            <person name="Busche T."/>
            <person name="Ruckert C."/>
        </authorList>
    </citation>
    <scope>NUCLEOTIDE SEQUENCE [LARGE SCALE GENOMIC DNA]</scope>
    <source>
        <strain evidence="13">1959</strain>
    </source>
</reference>
<dbReference type="PANTHER" id="PTHR22683">
    <property type="entry name" value="SPORULATION PROTEIN RELATED"/>
    <property type="match status" value="1"/>
</dbReference>
<keyword evidence="8 10" id="KW-0472">Membrane</keyword>
<keyword evidence="4" id="KW-0677">Repeat</keyword>
<dbReference type="GO" id="GO:0005886">
    <property type="term" value="C:plasma membrane"/>
    <property type="evidence" value="ECO:0007669"/>
    <property type="project" value="UniProtKB-SubCell"/>
</dbReference>
<proteinExistence type="predicted"/>
<keyword evidence="6 9" id="KW-0067">ATP-binding</keyword>
<dbReference type="RefSeq" id="WP_156193179.1">
    <property type="nucleotide sequence ID" value="NZ_CP046452.1"/>
</dbReference>
<evidence type="ECO:0000256" key="1">
    <source>
        <dbReference type="ARBA" id="ARBA00004651"/>
    </source>
</evidence>
<evidence type="ECO:0000256" key="4">
    <source>
        <dbReference type="ARBA" id="ARBA00022737"/>
    </source>
</evidence>
<feature type="domain" description="FtsK" evidence="11">
    <location>
        <begin position="419"/>
        <end position="620"/>
    </location>
</feature>
<evidence type="ECO:0000259" key="11">
    <source>
        <dbReference type="PROSITE" id="PS50901"/>
    </source>
</evidence>
<keyword evidence="2" id="KW-1003">Cell membrane</keyword>
<dbReference type="SMART" id="SM00382">
    <property type="entry name" value="AAA"/>
    <property type="match status" value="3"/>
</dbReference>
<evidence type="ECO:0000256" key="8">
    <source>
        <dbReference type="ARBA" id="ARBA00023136"/>
    </source>
</evidence>
<feature type="transmembrane region" description="Helical" evidence="10">
    <location>
        <begin position="56"/>
        <end position="75"/>
    </location>
</feature>
<dbReference type="InterPro" id="IPR003593">
    <property type="entry name" value="AAA+_ATPase"/>
</dbReference>
<dbReference type="InterPro" id="IPR023836">
    <property type="entry name" value="EccCa-like_Actinobacteria"/>
</dbReference>
<evidence type="ECO:0000256" key="7">
    <source>
        <dbReference type="ARBA" id="ARBA00022989"/>
    </source>
</evidence>
<evidence type="ECO:0000256" key="5">
    <source>
        <dbReference type="ARBA" id="ARBA00022741"/>
    </source>
</evidence>
<evidence type="ECO:0000256" key="3">
    <source>
        <dbReference type="ARBA" id="ARBA00022692"/>
    </source>
</evidence>
<dbReference type="InterPro" id="IPR002543">
    <property type="entry name" value="FtsK_dom"/>
</dbReference>
<name>A0A6B8VN45_9CORY</name>
<dbReference type="Proteomes" id="UP000427071">
    <property type="component" value="Chromosome"/>
</dbReference>
<dbReference type="SUPFAM" id="SSF52540">
    <property type="entry name" value="P-loop containing nucleoside triphosphate hydrolases"/>
    <property type="match status" value="3"/>
</dbReference>
<dbReference type="Gene3D" id="3.40.50.300">
    <property type="entry name" value="P-loop containing nucleotide triphosphate hydrolases"/>
    <property type="match status" value="3"/>
</dbReference>
<dbReference type="PROSITE" id="PS50901">
    <property type="entry name" value="FTSK"/>
    <property type="match status" value="3"/>
</dbReference>
<evidence type="ECO:0000313" key="13">
    <source>
        <dbReference type="Proteomes" id="UP000427071"/>
    </source>
</evidence>
<dbReference type="PANTHER" id="PTHR22683:SF1">
    <property type="entry name" value="TYPE VII SECRETION SYSTEM PROTEIN ESSC"/>
    <property type="match status" value="1"/>
</dbReference>
<keyword evidence="5 9" id="KW-0547">Nucleotide-binding</keyword>
<dbReference type="InterPro" id="IPR023837">
    <property type="entry name" value="EccCb-like_Actinobacteria"/>
</dbReference>
<dbReference type="InterPro" id="IPR027417">
    <property type="entry name" value="P-loop_NTPase"/>
</dbReference>
<comment type="subcellular location">
    <subcellularLocation>
        <location evidence="1">Cell membrane</location>
        <topology evidence="1">Multi-pass membrane protein</topology>
    </subcellularLocation>
</comment>
<sequence length="1213" mass="129843">MTTVSPSLDTLNNTEAGEIVVQPLTIAEREPAPPAPSGSLATEKVPPAMKPQPLPLIRILMPVIMLVMIGGMVALMITRGGAAHPMLLMFPVMMLLSMATMFGNAPSEDIDDTRRAFVRHLGAIRDTALANASQQRAAEVHKHPDPLHLGSFVGSRRMWERAAADPDALEIRIGLGATALCTPVSVADSGAPEDLDPVCAVALRHTVRSVGSVPDMPIAVQLQAFRYVSVGGAFAEELVRAMIMQLAFHHGPECVGLKVRGVGFDWLKWLPHTREMSHSHFRILIVAGDGVEDADLFDPQWTCIIGVGVHEHSELGALAISEGLALTVSADESRTLTVHTEGGLEDIGSADLVTEAVALQCARPMTAYRRPQEGKRQTLDFLGLHGYADVASISAPGLWRSERSLKQQLVVPIGVSETGSPVQLDIKESAHGGVGPHGLCVGATGSGKSELLKSFVLSLALTHSPEELNFVLVDFKGGATFLGLEELPHTSAVITNLAEEASLVERMHDAISGELNRRQEVLRAAGSFANVHDYRKARATTMPHLPPLPALVIVLDEFSELLGQHPDFADLFVAVGRLGRSLQMHLLLASQRLEEGRLRGLDSHLSYRIGLKTFSASESRQVLGVVDAYHLPAQPGAGFLKSDAADVTRFQASYVSGPVPVQVSGTGTTPTAVRLFTGWESDDEDSAAYELDSSRTVLGAVSELIVEAGNLGRHRAHQLWLPPLPEVLPLAGVADQVGENLAAIGVVDRPYLQRQDPFIADLSGGDGHVAVCGGPRSGKTTALRTLVLSLAATHSTDNVRFYVLDLSGTELAALASVPHVAGVANKSQPEKVRRIVDEVMGLVERPEHRHTYLVVDGWHGLTADFDDVYDSLVTIAADGLASRVHLVLSTPRWTQVRPAIRDLMGTRIELRLGEPMDSVINRKAQQKLPNKPGRGLNADGESILIAHSSNQDIGHVILASRSSGMEPVPRLKELPATLSLASVGPGEGIIFGIGGRDLGPLGWDPDHSPHVLCIGGQGSGKSTFLRTIGQGVAKLGRDRARLVILDPRRSHLDVFPEEMVAAYGGTADSIATAVVNTATTLRSRLPGPEVTAAELKARSWWQGPEIYVLIDDTDLITDTALHPLIELIPHSRDIGLHIVIARKSGGIGRALYTQFFAAVKDNSPSVLLLDADADEGRIFGVKPTRQIPGRGVWQVAGTTIGACHVATYYQGEK</sequence>
<dbReference type="NCBIfam" id="TIGR03925">
    <property type="entry name" value="T7SS_EccC_b"/>
    <property type="match status" value="1"/>
</dbReference>
<dbReference type="EMBL" id="CP046452">
    <property type="protein sequence ID" value="QGU02834.1"/>
    <property type="molecule type" value="Genomic_DNA"/>
</dbReference>
<feature type="transmembrane region" description="Helical" evidence="10">
    <location>
        <begin position="87"/>
        <end position="105"/>
    </location>
</feature>
<dbReference type="InterPro" id="IPR050206">
    <property type="entry name" value="FtsK/SpoIIIE/SftA"/>
</dbReference>
<feature type="domain" description="FtsK" evidence="11">
    <location>
        <begin position="998"/>
        <end position="1178"/>
    </location>
</feature>
<dbReference type="GO" id="GO:0005524">
    <property type="term" value="F:ATP binding"/>
    <property type="evidence" value="ECO:0007669"/>
    <property type="project" value="UniProtKB-UniRule"/>
</dbReference>